<dbReference type="PANTHER" id="PTHR38035">
    <property type="entry name" value="UPF0070 PROTEIN YFGM"/>
    <property type="match status" value="1"/>
</dbReference>
<dbReference type="Pfam" id="PF09976">
    <property type="entry name" value="TPR_21"/>
    <property type="match status" value="1"/>
</dbReference>
<dbReference type="Proteomes" id="UP000325161">
    <property type="component" value="Chromosome"/>
</dbReference>
<reference evidence="11 12" key="1">
    <citation type="submission" date="2019-08" db="EMBL/GenBank/DDBJ databases">
        <title>Amphibian skin-associated Pigmentiphaga: genome sequence and occurrence across geography and hosts.</title>
        <authorList>
            <person name="Bletz M.C."/>
            <person name="Bunk B."/>
            <person name="Sproeer C."/>
            <person name="Biwer P."/>
            <person name="Reiter S."/>
            <person name="Rabemananjara F.C.E."/>
            <person name="Schulz S."/>
            <person name="Overmann J."/>
            <person name="Vences M."/>
        </authorList>
    </citation>
    <scope>NUCLEOTIDE SEQUENCE [LARGE SCALE GENOMIC DNA]</scope>
    <source>
        <strain evidence="11 12">Mada1488</strain>
    </source>
</reference>
<proteinExistence type="inferred from homology"/>
<evidence type="ECO:0000256" key="1">
    <source>
        <dbReference type="ARBA" id="ARBA00004401"/>
    </source>
</evidence>
<evidence type="ECO:0000256" key="2">
    <source>
        <dbReference type="ARBA" id="ARBA00022475"/>
    </source>
</evidence>
<dbReference type="GO" id="GO:0044877">
    <property type="term" value="F:protein-containing complex binding"/>
    <property type="evidence" value="ECO:0007669"/>
    <property type="project" value="InterPro"/>
</dbReference>
<evidence type="ECO:0000256" key="7">
    <source>
        <dbReference type="ARBA" id="ARBA00024197"/>
    </source>
</evidence>
<organism evidence="11 12">
    <name type="scientific">Pigmentiphaga aceris</name>
    <dbReference type="NCBI Taxonomy" id="1940612"/>
    <lineage>
        <taxon>Bacteria</taxon>
        <taxon>Pseudomonadati</taxon>
        <taxon>Pseudomonadota</taxon>
        <taxon>Betaproteobacteria</taxon>
        <taxon>Burkholderiales</taxon>
        <taxon>Alcaligenaceae</taxon>
        <taxon>Pigmentiphaga</taxon>
    </lineage>
</organism>
<feature type="domain" description="Ancillary SecYEG translocon subunit/Cell division coordinator CpoB TPR" evidence="10">
    <location>
        <begin position="15"/>
        <end position="207"/>
    </location>
</feature>
<evidence type="ECO:0000259" key="10">
    <source>
        <dbReference type="Pfam" id="PF09976"/>
    </source>
</evidence>
<comment type="similarity">
    <text evidence="7">Belongs to the YfgM family.</text>
</comment>
<name>A0A5C0AZH6_9BURK</name>
<dbReference type="OrthoDB" id="8521102at2"/>
<dbReference type="InterPro" id="IPR018704">
    <property type="entry name" value="SecYEG/CpoB_TPR"/>
</dbReference>
<keyword evidence="12" id="KW-1185">Reference proteome</keyword>
<evidence type="ECO:0000256" key="3">
    <source>
        <dbReference type="ARBA" id="ARBA00022692"/>
    </source>
</evidence>
<evidence type="ECO:0000256" key="8">
    <source>
        <dbReference type="ARBA" id="ARBA00024235"/>
    </source>
</evidence>
<keyword evidence="4 9" id="KW-1133">Transmembrane helix</keyword>
<sequence length="209" mass="22748">MAYDFEEQEKLDALKAWWAKYGTPILAVLALVLMGFAAWNGWNWYQRREAATAMVHYEALEKAAREGNVNQVRDASGTLLDKYGRTAYAPRAALLAAHAFLQAGDTKAATEQLLWVVDKSKDDALIPVARLRLAGIKLDDKQYDDALAQLKDAPAAFAGLFADRRGDILVAQGKTDDARAAYKSALATLDPGSALRPVVQLKLDALGGV</sequence>
<feature type="transmembrane region" description="Helical" evidence="9">
    <location>
        <begin position="21"/>
        <end position="39"/>
    </location>
</feature>
<dbReference type="InterPro" id="IPR026039">
    <property type="entry name" value="YfgM"/>
</dbReference>
<dbReference type="PANTHER" id="PTHR38035:SF1">
    <property type="entry name" value="ANCILLARY SECYEG TRANSLOCON SUBUNIT"/>
    <property type="match status" value="1"/>
</dbReference>
<keyword evidence="2" id="KW-1003">Cell membrane</keyword>
<dbReference type="RefSeq" id="WP_148814374.1">
    <property type="nucleotide sequence ID" value="NZ_CP043046.1"/>
</dbReference>
<evidence type="ECO:0000256" key="9">
    <source>
        <dbReference type="SAM" id="Phobius"/>
    </source>
</evidence>
<evidence type="ECO:0000256" key="5">
    <source>
        <dbReference type="ARBA" id="ARBA00023136"/>
    </source>
</evidence>
<keyword evidence="6" id="KW-0143">Chaperone</keyword>
<gene>
    <name evidence="11" type="ORF">FXN63_09175</name>
</gene>
<dbReference type="Gene3D" id="1.25.40.10">
    <property type="entry name" value="Tetratricopeptide repeat domain"/>
    <property type="match status" value="1"/>
</dbReference>
<evidence type="ECO:0000313" key="12">
    <source>
        <dbReference type="Proteomes" id="UP000325161"/>
    </source>
</evidence>
<evidence type="ECO:0000256" key="4">
    <source>
        <dbReference type="ARBA" id="ARBA00022989"/>
    </source>
</evidence>
<keyword evidence="5 9" id="KW-0472">Membrane</keyword>
<dbReference type="InterPro" id="IPR011990">
    <property type="entry name" value="TPR-like_helical_dom_sf"/>
</dbReference>
<dbReference type="SUPFAM" id="SSF48452">
    <property type="entry name" value="TPR-like"/>
    <property type="match status" value="1"/>
</dbReference>
<dbReference type="PIRSF" id="PIRSF006170">
    <property type="entry name" value="YfgM"/>
    <property type="match status" value="1"/>
</dbReference>
<evidence type="ECO:0000313" key="11">
    <source>
        <dbReference type="EMBL" id="QEI05991.1"/>
    </source>
</evidence>
<keyword evidence="3 9" id="KW-0812">Transmembrane</keyword>
<protein>
    <recommendedName>
        <fullName evidence="8">Ancillary SecYEG translocon subunit</fullName>
    </recommendedName>
</protein>
<accession>A0A5C0AZH6</accession>
<evidence type="ECO:0000256" key="6">
    <source>
        <dbReference type="ARBA" id="ARBA00023186"/>
    </source>
</evidence>
<dbReference type="EMBL" id="CP043046">
    <property type="protein sequence ID" value="QEI05991.1"/>
    <property type="molecule type" value="Genomic_DNA"/>
</dbReference>
<dbReference type="KEGG" id="pacr:FXN63_09175"/>
<dbReference type="AlphaFoldDB" id="A0A5C0AZH6"/>
<dbReference type="GO" id="GO:0005886">
    <property type="term" value="C:plasma membrane"/>
    <property type="evidence" value="ECO:0007669"/>
    <property type="project" value="UniProtKB-SubCell"/>
</dbReference>
<comment type="subcellular location">
    <subcellularLocation>
        <location evidence="1">Cell membrane</location>
        <topology evidence="1">Single-pass type II membrane protein</topology>
    </subcellularLocation>
</comment>